<reference evidence="3 4" key="1">
    <citation type="submission" date="2018-06" db="EMBL/GenBank/DDBJ databases">
        <authorList>
            <consortium name="Pathogen Informatics"/>
            <person name="Doyle S."/>
        </authorList>
    </citation>
    <scope>NUCLEOTIDE SEQUENCE [LARGE SCALE GENOMIC DNA]</scope>
    <source>
        <strain evidence="3 4">NCTC12272</strain>
    </source>
</reference>
<gene>
    <name evidence="3" type="ORF">NCTC12272_02469</name>
</gene>
<protein>
    <recommendedName>
        <fullName evidence="5">Secreted protein</fullName>
    </recommendedName>
</protein>
<evidence type="ECO:0000313" key="4">
    <source>
        <dbReference type="Proteomes" id="UP000249566"/>
    </source>
</evidence>
<organism evidence="3 4">
    <name type="scientific">Legionella pneumophila subsp. pascullei</name>
    <dbReference type="NCBI Taxonomy" id="91890"/>
    <lineage>
        <taxon>Bacteria</taxon>
        <taxon>Pseudomonadati</taxon>
        <taxon>Pseudomonadota</taxon>
        <taxon>Gammaproteobacteria</taxon>
        <taxon>Legionellales</taxon>
        <taxon>Legionellaceae</taxon>
        <taxon>Legionella</taxon>
    </lineage>
</organism>
<dbReference type="RefSeq" id="WP_027222531.1">
    <property type="nucleotide sequence ID" value="NZ_CAAAIJ010000002.1"/>
</dbReference>
<proteinExistence type="predicted"/>
<evidence type="ECO:0000256" key="2">
    <source>
        <dbReference type="SAM" id="SignalP"/>
    </source>
</evidence>
<name>A0AAX2IXL1_LEGPN</name>
<feature type="signal peptide" evidence="2">
    <location>
        <begin position="1"/>
        <end position="24"/>
    </location>
</feature>
<evidence type="ECO:0000313" key="3">
    <source>
        <dbReference type="EMBL" id="SQG91256.1"/>
    </source>
</evidence>
<evidence type="ECO:0000256" key="1">
    <source>
        <dbReference type="SAM" id="MobiDB-lite"/>
    </source>
</evidence>
<dbReference type="EMBL" id="LS483412">
    <property type="protein sequence ID" value="SQG91256.1"/>
    <property type="molecule type" value="Genomic_DNA"/>
</dbReference>
<sequence length="184" mass="18957">MNTKRILPAVLLLVGTMLSEIGHAEFNGNGNSIVASNNSQNTSKQSSQQNLKRSPSGQNCTGTTPNSFPQNPTSSPFSIGQLGACVNSTACNVTNATLKSKIADRYCQDANKATCDANDDCLPPPDCKGRVNGSASSIVLTNCQNAGSNLCASTGGGIYCLCNAEIAANAQIKCGCECTTTTLP</sequence>
<feature type="region of interest" description="Disordered" evidence="1">
    <location>
        <begin position="32"/>
        <end position="73"/>
    </location>
</feature>
<evidence type="ECO:0008006" key="5">
    <source>
        <dbReference type="Google" id="ProtNLM"/>
    </source>
</evidence>
<feature type="compositionally biased region" description="Low complexity" evidence="1">
    <location>
        <begin position="36"/>
        <end position="50"/>
    </location>
</feature>
<keyword evidence="2" id="KW-0732">Signal</keyword>
<feature type="compositionally biased region" description="Polar residues" evidence="1">
    <location>
        <begin position="51"/>
        <end position="73"/>
    </location>
</feature>
<feature type="chain" id="PRO_5043993522" description="Secreted protein" evidence="2">
    <location>
        <begin position="25"/>
        <end position="184"/>
    </location>
</feature>
<accession>A0AAX2IXL1</accession>
<dbReference type="Proteomes" id="UP000249566">
    <property type="component" value="Chromosome 1"/>
</dbReference>
<dbReference type="AlphaFoldDB" id="A0AAX2IXL1"/>